<evidence type="ECO:0000313" key="4">
    <source>
        <dbReference type="Proteomes" id="UP001174936"/>
    </source>
</evidence>
<evidence type="ECO:0000259" key="2">
    <source>
        <dbReference type="Pfam" id="PF04548"/>
    </source>
</evidence>
<evidence type="ECO:0000313" key="3">
    <source>
        <dbReference type="EMBL" id="KAK0648164.1"/>
    </source>
</evidence>
<dbReference type="AlphaFoldDB" id="A0AA39Y8T4"/>
<dbReference type="EMBL" id="JAULSV010000003">
    <property type="protein sequence ID" value="KAK0648164.1"/>
    <property type="molecule type" value="Genomic_DNA"/>
</dbReference>
<dbReference type="Pfam" id="PF04548">
    <property type="entry name" value="AIG1"/>
    <property type="match status" value="1"/>
</dbReference>
<sequence>MATKDVVILLIGLHGTGKSTFTRAATGERVVVGNGVDPCTTKCKKYSVVYRGKQFAIIDTPGLADRNTVDENLDILQQIADQLHKLGQDHVTGVIYFHSIEGMRIRGVDMDNIRILEAICGQPFFSRVAFVTTRWDLLKDDQYSGREIVHQSLQQLCRNLLPNSPDIFRFLNTSESHQPILDYFFDQESYTEGYGTCPQLLFAQELERYRWERKPEKAVRKTAAGKQVVAQSRKVRKGICSFL</sequence>
<accession>A0AA39Y8T4</accession>
<name>A0AA39Y8T4_9PEZI</name>
<keyword evidence="4" id="KW-1185">Reference proteome</keyword>
<comment type="caution">
    <text evidence="3">The sequence shown here is derived from an EMBL/GenBank/DDBJ whole genome shotgun (WGS) entry which is preliminary data.</text>
</comment>
<dbReference type="GO" id="GO:0005525">
    <property type="term" value="F:GTP binding"/>
    <property type="evidence" value="ECO:0007669"/>
    <property type="project" value="InterPro"/>
</dbReference>
<reference evidence="3" key="1">
    <citation type="submission" date="2023-06" db="EMBL/GenBank/DDBJ databases">
        <title>Genome-scale phylogeny and comparative genomics of the fungal order Sordariales.</title>
        <authorList>
            <consortium name="Lawrence Berkeley National Laboratory"/>
            <person name="Hensen N."/>
            <person name="Bonometti L."/>
            <person name="Westerberg I."/>
            <person name="Brannstrom I.O."/>
            <person name="Guillou S."/>
            <person name="Cros-Aarteil S."/>
            <person name="Calhoun S."/>
            <person name="Haridas S."/>
            <person name="Kuo A."/>
            <person name="Mondo S."/>
            <person name="Pangilinan J."/>
            <person name="Riley R."/>
            <person name="Labutti K."/>
            <person name="Andreopoulos B."/>
            <person name="Lipzen A."/>
            <person name="Chen C."/>
            <person name="Yanf M."/>
            <person name="Daum C."/>
            <person name="Ng V."/>
            <person name="Clum A."/>
            <person name="Steindorff A."/>
            <person name="Ohm R."/>
            <person name="Martin F."/>
            <person name="Silar P."/>
            <person name="Natvig D."/>
            <person name="Lalanne C."/>
            <person name="Gautier V."/>
            <person name="Ament-Velasquez S.L."/>
            <person name="Kruys A."/>
            <person name="Hutchinson M.I."/>
            <person name="Powell A.J."/>
            <person name="Barry K."/>
            <person name="Miller A.N."/>
            <person name="Grigoriev I.V."/>
            <person name="Debuchy R."/>
            <person name="Gladieux P."/>
            <person name="Thoren M.H."/>
            <person name="Johannesson H."/>
        </authorList>
    </citation>
    <scope>NUCLEOTIDE SEQUENCE</scope>
    <source>
        <strain evidence="3">SMH2532-1</strain>
    </source>
</reference>
<proteinExistence type="predicted"/>
<dbReference type="Gene3D" id="3.40.50.300">
    <property type="entry name" value="P-loop containing nucleotide triphosphate hydrolases"/>
    <property type="match status" value="1"/>
</dbReference>
<keyword evidence="1" id="KW-0547">Nucleotide-binding</keyword>
<dbReference type="GO" id="GO:0016787">
    <property type="term" value="F:hydrolase activity"/>
    <property type="evidence" value="ECO:0007669"/>
    <property type="project" value="UniProtKB-KW"/>
</dbReference>
<feature type="domain" description="AIG1-type G" evidence="2">
    <location>
        <begin position="8"/>
        <end position="144"/>
    </location>
</feature>
<dbReference type="SUPFAM" id="SSF52540">
    <property type="entry name" value="P-loop containing nucleoside triphosphate hydrolases"/>
    <property type="match status" value="1"/>
</dbReference>
<dbReference type="InterPro" id="IPR006703">
    <property type="entry name" value="G_AIG1"/>
</dbReference>
<protein>
    <submittedName>
        <fullName evidence="3">P-loop containing nucleoside triphosphate hydrolase protein</fullName>
    </submittedName>
</protein>
<evidence type="ECO:0000256" key="1">
    <source>
        <dbReference type="ARBA" id="ARBA00022741"/>
    </source>
</evidence>
<keyword evidence="3" id="KW-0378">Hydrolase</keyword>
<dbReference type="InterPro" id="IPR027417">
    <property type="entry name" value="P-loop_NTPase"/>
</dbReference>
<gene>
    <name evidence="3" type="ORF">B0T16DRAFT_324982</name>
</gene>
<dbReference type="Proteomes" id="UP001174936">
    <property type="component" value="Unassembled WGS sequence"/>
</dbReference>
<organism evidence="3 4">
    <name type="scientific">Cercophora newfieldiana</name>
    <dbReference type="NCBI Taxonomy" id="92897"/>
    <lineage>
        <taxon>Eukaryota</taxon>
        <taxon>Fungi</taxon>
        <taxon>Dikarya</taxon>
        <taxon>Ascomycota</taxon>
        <taxon>Pezizomycotina</taxon>
        <taxon>Sordariomycetes</taxon>
        <taxon>Sordariomycetidae</taxon>
        <taxon>Sordariales</taxon>
        <taxon>Lasiosphaeriaceae</taxon>
        <taxon>Cercophora</taxon>
    </lineage>
</organism>